<feature type="domain" description="Calcineurin-like phosphoesterase" evidence="1">
    <location>
        <begin position="4"/>
        <end position="207"/>
    </location>
</feature>
<organism evidence="2 4">
    <name type="scientific">Aquamicrobium defluvii</name>
    <dbReference type="NCBI Taxonomy" id="69279"/>
    <lineage>
        <taxon>Bacteria</taxon>
        <taxon>Pseudomonadati</taxon>
        <taxon>Pseudomonadota</taxon>
        <taxon>Alphaproteobacteria</taxon>
        <taxon>Hyphomicrobiales</taxon>
        <taxon>Phyllobacteriaceae</taxon>
        <taxon>Aquamicrobium</taxon>
    </lineage>
</organism>
<proteinExistence type="predicted"/>
<dbReference type="InterPro" id="IPR029052">
    <property type="entry name" value="Metallo-depent_PP-like"/>
</dbReference>
<evidence type="ECO:0000313" key="2">
    <source>
        <dbReference type="EMBL" id="EXL09214.1"/>
    </source>
</evidence>
<dbReference type="GO" id="GO:0016787">
    <property type="term" value="F:hydrolase activity"/>
    <property type="evidence" value="ECO:0007669"/>
    <property type="project" value="InterPro"/>
</dbReference>
<dbReference type="EMBL" id="SNZF01000002">
    <property type="protein sequence ID" value="TDR37645.1"/>
    <property type="molecule type" value="Genomic_DNA"/>
</dbReference>
<name>A0A011TC39_9HYPH</name>
<dbReference type="PANTHER" id="PTHR43143:SF1">
    <property type="entry name" value="SERINE_THREONINE-PROTEIN PHOSPHATASE CPPED1"/>
    <property type="match status" value="1"/>
</dbReference>
<comment type="caution">
    <text evidence="2">The sequence shown here is derived from an EMBL/GenBank/DDBJ whole genome shotgun (WGS) entry which is preliminary data.</text>
</comment>
<dbReference type="AlphaFoldDB" id="A0A011TC39"/>
<dbReference type="Proteomes" id="UP000294958">
    <property type="component" value="Unassembled WGS sequence"/>
</dbReference>
<dbReference type="EMBL" id="JENY01000008">
    <property type="protein sequence ID" value="EXL09214.1"/>
    <property type="molecule type" value="Genomic_DNA"/>
</dbReference>
<dbReference type="OrthoDB" id="651281at2"/>
<evidence type="ECO:0000259" key="1">
    <source>
        <dbReference type="Pfam" id="PF00149"/>
    </source>
</evidence>
<sequence length="281" mass="32616">MSPFRILHISDTHLSPRTEHFRRNNEEMIAPLCASDHDYIVHTGDITLDGIRFEEDYVFCREFLGRTGKDILYIPGNHDIGDNPNLSKPEEEKGSRINAGRLARYKRYYDKDRWSFDRDGWRIVGINSMLIGSGLPEEQEQFVWLDEQLDTLGDLHLAVFSHQPLFIDAPEVTELTYWTVDPSGTERLRRLVGHRSLRFIGSGHLHQQRSRAYGQIRLEWCSSIAFTTREELVPEMGGTRLVGYLEHGFHPDGRVETTVRTLDSFTNNYLDDVLETVYPKY</sequence>
<dbReference type="Proteomes" id="UP000019849">
    <property type="component" value="Unassembled WGS sequence"/>
</dbReference>
<dbReference type="SUPFAM" id="SSF56300">
    <property type="entry name" value="Metallo-dependent phosphatases"/>
    <property type="match status" value="1"/>
</dbReference>
<accession>A0A011TC39</accession>
<dbReference type="InterPro" id="IPR051918">
    <property type="entry name" value="STPP_CPPED1"/>
</dbReference>
<dbReference type="HOGENOM" id="CLU_083882_0_0_5"/>
<dbReference type="Gene3D" id="3.60.21.10">
    <property type="match status" value="1"/>
</dbReference>
<evidence type="ECO:0000313" key="4">
    <source>
        <dbReference type="Proteomes" id="UP000019849"/>
    </source>
</evidence>
<evidence type="ECO:0000313" key="3">
    <source>
        <dbReference type="EMBL" id="TDR37645.1"/>
    </source>
</evidence>
<evidence type="ECO:0000313" key="5">
    <source>
        <dbReference type="Proteomes" id="UP000294958"/>
    </source>
</evidence>
<keyword evidence="5" id="KW-1185">Reference proteome</keyword>
<reference evidence="2 4" key="1">
    <citation type="submission" date="2014-02" db="EMBL/GenBank/DDBJ databases">
        <title>Aquamicrobium defluvii Genome sequencing.</title>
        <authorList>
            <person name="Wang X."/>
        </authorList>
    </citation>
    <scope>NUCLEOTIDE SEQUENCE [LARGE SCALE GENOMIC DNA]</scope>
    <source>
        <strain evidence="2 4">W13Z1</strain>
    </source>
</reference>
<dbReference type="STRING" id="69279.BG36_23370"/>
<gene>
    <name evidence="2" type="ORF">BG36_23370</name>
    <name evidence="3" type="ORF">DES43_102193</name>
</gene>
<dbReference type="PANTHER" id="PTHR43143">
    <property type="entry name" value="METALLOPHOSPHOESTERASE, CALCINEURIN SUPERFAMILY"/>
    <property type="match status" value="1"/>
</dbReference>
<dbReference type="eggNOG" id="COG1409">
    <property type="taxonomic scope" value="Bacteria"/>
</dbReference>
<dbReference type="Pfam" id="PF00149">
    <property type="entry name" value="Metallophos"/>
    <property type="match status" value="1"/>
</dbReference>
<dbReference type="RefSeq" id="WP_035025375.1">
    <property type="nucleotide sequence ID" value="NZ_KK073882.1"/>
</dbReference>
<dbReference type="InterPro" id="IPR004843">
    <property type="entry name" value="Calcineurin-like_PHP"/>
</dbReference>
<dbReference type="PATRIC" id="fig|69279.3.peg.1598"/>
<reference evidence="3 5" key="2">
    <citation type="submission" date="2019-03" db="EMBL/GenBank/DDBJ databases">
        <title>Genomic Encyclopedia of Type Strains, Phase IV (KMG-IV): sequencing the most valuable type-strain genomes for metagenomic binning, comparative biology and taxonomic classification.</title>
        <authorList>
            <person name="Goeker M."/>
        </authorList>
    </citation>
    <scope>NUCLEOTIDE SEQUENCE [LARGE SCALE GENOMIC DNA]</scope>
    <source>
        <strain evidence="3 5">DSM 11603</strain>
    </source>
</reference>
<protein>
    <submittedName>
        <fullName evidence="3">Calcineurin-like phosphoesterase family protein</fullName>
    </submittedName>
</protein>